<accession>T1ER50</accession>
<dbReference type="eggNOG" id="ENOG502S3MW">
    <property type="taxonomic scope" value="Eukaryota"/>
</dbReference>
<reference evidence="3" key="3">
    <citation type="submission" date="2015-06" db="UniProtKB">
        <authorList>
            <consortium name="EnsemblMetazoa"/>
        </authorList>
    </citation>
    <scope>IDENTIFICATION</scope>
</reference>
<dbReference type="HOGENOM" id="CLU_1455956_0_0_1"/>
<evidence type="ECO:0000313" key="4">
    <source>
        <dbReference type="Proteomes" id="UP000015101"/>
    </source>
</evidence>
<dbReference type="GeneID" id="20199050"/>
<dbReference type="InterPro" id="IPR015666">
    <property type="entry name" value="HRC"/>
</dbReference>
<evidence type="ECO:0008006" key="5">
    <source>
        <dbReference type="Google" id="ProtNLM"/>
    </source>
</evidence>
<dbReference type="PANTHER" id="PTHR15054">
    <property type="entry name" value="HISTIDINE-RICH CALCIUM-BINDING PROTEIN-RELATED"/>
    <property type="match status" value="1"/>
</dbReference>
<dbReference type="OrthoDB" id="9428907at2759"/>
<dbReference type="EMBL" id="KB096742">
    <property type="protein sequence ID" value="ESO01936.1"/>
    <property type="molecule type" value="Genomic_DNA"/>
</dbReference>
<reference evidence="2 4" key="2">
    <citation type="journal article" date="2013" name="Nature">
        <title>Insights into bilaterian evolution from three spiralian genomes.</title>
        <authorList>
            <person name="Simakov O."/>
            <person name="Marletaz F."/>
            <person name="Cho S.J."/>
            <person name="Edsinger-Gonzales E."/>
            <person name="Havlak P."/>
            <person name="Hellsten U."/>
            <person name="Kuo D.H."/>
            <person name="Larsson T."/>
            <person name="Lv J."/>
            <person name="Arendt D."/>
            <person name="Savage R."/>
            <person name="Osoegawa K."/>
            <person name="de Jong P."/>
            <person name="Grimwood J."/>
            <person name="Chapman J.A."/>
            <person name="Shapiro H."/>
            <person name="Aerts A."/>
            <person name="Otillar R.P."/>
            <person name="Terry A.Y."/>
            <person name="Boore J.L."/>
            <person name="Grigoriev I.V."/>
            <person name="Lindberg D.R."/>
            <person name="Seaver E.C."/>
            <person name="Weisblat D.A."/>
            <person name="Putnam N.H."/>
            <person name="Rokhsar D.S."/>
        </authorList>
    </citation>
    <scope>NUCLEOTIDE SEQUENCE</scope>
</reference>
<organism evidence="3 4">
    <name type="scientific">Helobdella robusta</name>
    <name type="common">Californian leech</name>
    <dbReference type="NCBI Taxonomy" id="6412"/>
    <lineage>
        <taxon>Eukaryota</taxon>
        <taxon>Metazoa</taxon>
        <taxon>Spiralia</taxon>
        <taxon>Lophotrochozoa</taxon>
        <taxon>Annelida</taxon>
        <taxon>Clitellata</taxon>
        <taxon>Hirudinea</taxon>
        <taxon>Rhynchobdellida</taxon>
        <taxon>Glossiphoniidae</taxon>
        <taxon>Helobdella</taxon>
    </lineage>
</organism>
<proteinExistence type="predicted"/>
<dbReference type="InParanoid" id="T1ER50"/>
<dbReference type="STRING" id="6412.T1ER50"/>
<keyword evidence="4" id="KW-1185">Reference proteome</keyword>
<dbReference type="EnsemblMetazoa" id="HelroT161142">
    <property type="protein sequence ID" value="HelroP161142"/>
    <property type="gene ID" value="HelroG161142"/>
</dbReference>
<keyword evidence="1" id="KW-0732">Signal</keyword>
<dbReference type="CTD" id="20199050"/>
<dbReference type="AlphaFoldDB" id="T1ER50"/>
<protein>
    <recommendedName>
        <fullName evidence="5">Sarcoplasmic reticulum histidine-rich calcium-binding protein</fullName>
    </recommendedName>
</protein>
<dbReference type="EMBL" id="AMQM01000754">
    <property type="status" value="NOT_ANNOTATED_CDS"/>
    <property type="molecule type" value="Genomic_DNA"/>
</dbReference>
<evidence type="ECO:0000313" key="2">
    <source>
        <dbReference type="EMBL" id="ESO01936.1"/>
    </source>
</evidence>
<evidence type="ECO:0000256" key="1">
    <source>
        <dbReference type="SAM" id="SignalP"/>
    </source>
</evidence>
<feature type="signal peptide" evidence="1">
    <location>
        <begin position="1"/>
        <end position="21"/>
    </location>
</feature>
<sequence length="186" mass="21468">MEKFYLFALCTILSLCCNSFANEDQQPLAESPDAEYGGDLKSAEEGAAGEEEMDLSKEQDPEMEYKKGSLCGYCTYCKFCKMCDRDCPCTKSPTRPNCDLCKYCKYCYLCKLACDTFCQPGGYVDRYTSLLFRNFLEKSLIALTFKMIQVTQFLIPFSKLPYYDKEEIDNDLNKVKDWIDKNKDEL</sequence>
<dbReference type="RefSeq" id="XP_009019344.1">
    <property type="nucleotide sequence ID" value="XM_009021096.1"/>
</dbReference>
<name>T1ER50_HELRO</name>
<reference evidence="4" key="1">
    <citation type="submission" date="2012-12" db="EMBL/GenBank/DDBJ databases">
        <authorList>
            <person name="Hellsten U."/>
            <person name="Grimwood J."/>
            <person name="Chapman J.A."/>
            <person name="Shapiro H."/>
            <person name="Aerts A."/>
            <person name="Otillar R.P."/>
            <person name="Terry A.Y."/>
            <person name="Boore J.L."/>
            <person name="Simakov O."/>
            <person name="Marletaz F."/>
            <person name="Cho S.-J."/>
            <person name="Edsinger-Gonzales E."/>
            <person name="Havlak P."/>
            <person name="Kuo D.-H."/>
            <person name="Larsson T."/>
            <person name="Lv J."/>
            <person name="Arendt D."/>
            <person name="Savage R."/>
            <person name="Osoegawa K."/>
            <person name="de Jong P."/>
            <person name="Lindberg D.R."/>
            <person name="Seaver E.C."/>
            <person name="Weisblat D.A."/>
            <person name="Putnam N.H."/>
            <person name="Grigoriev I.V."/>
            <person name="Rokhsar D.S."/>
        </authorList>
    </citation>
    <scope>NUCLEOTIDE SEQUENCE</scope>
</reference>
<dbReference type="PANTHER" id="PTHR15054:SF3">
    <property type="entry name" value="SARCOPLASMIC RETICULUM HISTIDINE-RICH CALCIUM-BINDING PROTEIN"/>
    <property type="match status" value="1"/>
</dbReference>
<evidence type="ECO:0000313" key="3">
    <source>
        <dbReference type="EnsemblMetazoa" id="HelroP161142"/>
    </source>
</evidence>
<dbReference type="KEGG" id="hro:HELRODRAFT_161142"/>
<gene>
    <name evidence="3" type="primary">20199050</name>
    <name evidence="2" type="ORF">HELRODRAFT_161142</name>
</gene>
<feature type="chain" id="PRO_5010979989" description="Sarcoplasmic reticulum histidine-rich calcium-binding protein" evidence="1">
    <location>
        <begin position="22"/>
        <end position="186"/>
    </location>
</feature>
<dbReference type="Proteomes" id="UP000015101">
    <property type="component" value="Unassembled WGS sequence"/>
</dbReference>
<dbReference type="GO" id="GO:0005509">
    <property type="term" value="F:calcium ion binding"/>
    <property type="evidence" value="ECO:0007669"/>
    <property type="project" value="InterPro"/>
</dbReference>